<sequence>MSIVLSMRRKVCQGNRRGSNREAIKGETTTPLELPTDVIVSILLRLPPSSRRLSRLVCRQWRDAVDTRTTEMQSRAKPLVVTSTGSAGVVGTCNGLICLCDNQKIVGAISLVNPVTGENMPVPEAPDCAKVRGHSVSPHEMYGFAYHPTTGRYKIVHVPCFYGGREGRRKYHVVPGRRHGQQRELRKKKKLAPKSAK</sequence>
<dbReference type="AlphaFoldDB" id="M8B4A1"/>
<dbReference type="PANTHER" id="PTHR31672:SF13">
    <property type="entry name" value="F-BOX PROTEIN CPR30-LIKE"/>
    <property type="match status" value="1"/>
</dbReference>
<reference evidence="1" key="1">
    <citation type="submission" date="2015-06" db="UniProtKB">
        <authorList>
            <consortium name="EnsemblPlants"/>
        </authorList>
    </citation>
    <scope>IDENTIFICATION</scope>
</reference>
<dbReference type="EnsemblPlants" id="EMT08440">
    <property type="protein sequence ID" value="EMT08440"/>
    <property type="gene ID" value="F775_42505"/>
</dbReference>
<dbReference type="PANTHER" id="PTHR31672">
    <property type="entry name" value="BNACNNG10540D PROTEIN"/>
    <property type="match status" value="1"/>
</dbReference>
<dbReference type="Gene3D" id="1.20.1280.50">
    <property type="match status" value="1"/>
</dbReference>
<protein>
    <submittedName>
        <fullName evidence="1">Uncharacterized protein</fullName>
    </submittedName>
</protein>
<evidence type="ECO:0000313" key="1">
    <source>
        <dbReference type="EnsemblPlants" id="EMT08440"/>
    </source>
</evidence>
<dbReference type="InterPro" id="IPR036047">
    <property type="entry name" value="F-box-like_dom_sf"/>
</dbReference>
<dbReference type="InterPro" id="IPR050796">
    <property type="entry name" value="SCF_F-box_component"/>
</dbReference>
<dbReference type="SMART" id="SM00256">
    <property type="entry name" value="FBOX"/>
    <property type="match status" value="1"/>
</dbReference>
<organism evidence="1">
    <name type="scientific">Aegilops tauschii</name>
    <name type="common">Tausch's goatgrass</name>
    <name type="synonym">Aegilops squarrosa</name>
    <dbReference type="NCBI Taxonomy" id="37682"/>
    <lineage>
        <taxon>Eukaryota</taxon>
        <taxon>Viridiplantae</taxon>
        <taxon>Streptophyta</taxon>
        <taxon>Embryophyta</taxon>
        <taxon>Tracheophyta</taxon>
        <taxon>Spermatophyta</taxon>
        <taxon>Magnoliopsida</taxon>
        <taxon>Liliopsida</taxon>
        <taxon>Poales</taxon>
        <taxon>Poaceae</taxon>
        <taxon>BOP clade</taxon>
        <taxon>Pooideae</taxon>
        <taxon>Triticodae</taxon>
        <taxon>Triticeae</taxon>
        <taxon>Triticinae</taxon>
        <taxon>Aegilops</taxon>
    </lineage>
</organism>
<name>M8B4A1_AEGTA</name>
<dbReference type="InterPro" id="IPR001810">
    <property type="entry name" value="F-box_dom"/>
</dbReference>
<dbReference type="SUPFAM" id="SSF81383">
    <property type="entry name" value="F-box domain"/>
    <property type="match status" value="1"/>
</dbReference>
<proteinExistence type="predicted"/>
<dbReference type="Pfam" id="PF00646">
    <property type="entry name" value="F-box"/>
    <property type="match status" value="1"/>
</dbReference>
<accession>M8B4A1</accession>